<dbReference type="GO" id="GO:0046856">
    <property type="term" value="P:phosphatidylinositol dephosphorylation"/>
    <property type="evidence" value="ECO:0000318"/>
    <property type="project" value="GO_Central"/>
</dbReference>
<evidence type="ECO:0000259" key="2">
    <source>
        <dbReference type="PROSITE" id="PS50275"/>
    </source>
</evidence>
<dbReference type="OrthoDB" id="405996at2759"/>
<evidence type="ECO:0000313" key="4">
    <source>
        <dbReference type="Proteomes" id="UP000001542"/>
    </source>
</evidence>
<evidence type="ECO:0000313" key="3">
    <source>
        <dbReference type="EMBL" id="EAY07810.1"/>
    </source>
</evidence>
<dbReference type="FunCoup" id="A2EHL4">
    <property type="interactions" value="1166"/>
</dbReference>
<dbReference type="STRING" id="5722.A2EHL4"/>
<dbReference type="GO" id="GO:0043812">
    <property type="term" value="F:phosphatidylinositol-4-phosphate phosphatase activity"/>
    <property type="evidence" value="ECO:0000318"/>
    <property type="project" value="GO_Central"/>
</dbReference>
<reference evidence="3" key="2">
    <citation type="journal article" date="2007" name="Science">
        <title>Draft genome sequence of the sexually transmitted pathogen Trichomonas vaginalis.</title>
        <authorList>
            <person name="Carlton J.M."/>
            <person name="Hirt R.P."/>
            <person name="Silva J.C."/>
            <person name="Delcher A.L."/>
            <person name="Schatz M."/>
            <person name="Zhao Q."/>
            <person name="Wortman J.R."/>
            <person name="Bidwell S.L."/>
            <person name="Alsmark U.C.M."/>
            <person name="Besteiro S."/>
            <person name="Sicheritz-Ponten T."/>
            <person name="Noel C.J."/>
            <person name="Dacks J.B."/>
            <person name="Foster P.G."/>
            <person name="Simillion C."/>
            <person name="Van de Peer Y."/>
            <person name="Miranda-Saavedra D."/>
            <person name="Barton G.J."/>
            <person name="Westrop G.D."/>
            <person name="Mueller S."/>
            <person name="Dessi D."/>
            <person name="Fiori P.L."/>
            <person name="Ren Q."/>
            <person name="Paulsen I."/>
            <person name="Zhang H."/>
            <person name="Bastida-Corcuera F.D."/>
            <person name="Simoes-Barbosa A."/>
            <person name="Brown M.T."/>
            <person name="Hayes R.D."/>
            <person name="Mukherjee M."/>
            <person name="Okumura C.Y."/>
            <person name="Schneider R."/>
            <person name="Smith A.J."/>
            <person name="Vanacova S."/>
            <person name="Villalvazo M."/>
            <person name="Haas B.J."/>
            <person name="Pertea M."/>
            <person name="Feldblyum T.V."/>
            <person name="Utterback T.R."/>
            <person name="Shu C.L."/>
            <person name="Osoegawa K."/>
            <person name="de Jong P.J."/>
            <person name="Hrdy I."/>
            <person name="Horvathova L."/>
            <person name="Zubacova Z."/>
            <person name="Dolezal P."/>
            <person name="Malik S.B."/>
            <person name="Logsdon J.M. Jr."/>
            <person name="Henze K."/>
            <person name="Gupta A."/>
            <person name="Wang C.C."/>
            <person name="Dunne R.L."/>
            <person name="Upcroft J.A."/>
            <person name="Upcroft P."/>
            <person name="White O."/>
            <person name="Salzberg S.L."/>
            <person name="Tang P."/>
            <person name="Chiu C.-H."/>
            <person name="Lee Y.-S."/>
            <person name="Embley T.M."/>
            <person name="Coombs G.H."/>
            <person name="Mottram J.C."/>
            <person name="Tachezy J."/>
            <person name="Fraser-Liggett C.M."/>
            <person name="Johnson P.J."/>
        </authorList>
    </citation>
    <scope>NUCLEOTIDE SEQUENCE [LARGE SCALE GENOMIC DNA]</scope>
    <source>
        <strain evidence="3">G3</strain>
    </source>
</reference>
<dbReference type="eggNOG" id="KOG1889">
    <property type="taxonomic scope" value="Eukaryota"/>
</dbReference>
<dbReference type="OMA" id="QHFITSI"/>
<dbReference type="PROSITE" id="PS50275">
    <property type="entry name" value="SAC"/>
    <property type="match status" value="1"/>
</dbReference>
<sequence length="520" mass="59131">MSFICFDEKGFFVQAKGKSVAFNRNKVYELIENPQFQNTENHHTIVDFLGIFDIAGVKLAAVSTAVSNVTSFWGINKVDSFEVYQITTGPVNQEAINLLKKGLSLSPLYYSETVDLSLNLKLQKQEAASRQHFIWNGVAIKHFVESTKVEGLCQPVIAGFITSFKAEKFEFALISRRDAARAGTRFWMRGADEEGHVANFVETEQVVITEKETYSFVQIRGSVPLEWTQYPDLSRLPRLRLADREHNHEILDRHFKTITDEYGKVIAVCLTDHKGKELELTETFNEFGKQAENVRFEYFDFHKECAKMKYQNIDKLVNTISEDLDNEGWTELNGEKVQNGVVRTNCVDCLDRTNVVQSVLARKILDKQLAASEAVCNYESLFRNAWTDNADCISLQYSGTPALKTDFTRTGKRTINGSLNDGANSIKRYYINTCTDGTRQDAYDAVTQSVEIKSLAKENFVVALLIAIFMLIQAIIILIQKGKKSPDFKKKVLQARMRLVNSPRFREIKPAEKTVEPKKE</sequence>
<protein>
    <submittedName>
        <fullName evidence="3">SacI homology domain containing protein</fullName>
    </submittedName>
</protein>
<reference evidence="3" key="1">
    <citation type="submission" date="2006-10" db="EMBL/GenBank/DDBJ databases">
        <authorList>
            <person name="Amadeo P."/>
            <person name="Zhao Q."/>
            <person name="Wortman J."/>
            <person name="Fraser-Liggett C."/>
            <person name="Carlton J."/>
        </authorList>
    </citation>
    <scope>NUCLEOTIDE SEQUENCE</scope>
    <source>
        <strain evidence="3">G3</strain>
    </source>
</reference>
<accession>A2EHL4</accession>
<organism evidence="3 4">
    <name type="scientific">Trichomonas vaginalis (strain ATCC PRA-98 / G3)</name>
    <dbReference type="NCBI Taxonomy" id="412133"/>
    <lineage>
        <taxon>Eukaryota</taxon>
        <taxon>Metamonada</taxon>
        <taxon>Parabasalia</taxon>
        <taxon>Trichomonadida</taxon>
        <taxon>Trichomonadidae</taxon>
        <taxon>Trichomonas</taxon>
    </lineage>
</organism>
<dbReference type="SMR" id="A2EHL4"/>
<proteinExistence type="predicted"/>
<dbReference type="InterPro" id="IPR002013">
    <property type="entry name" value="SAC_dom"/>
</dbReference>
<dbReference type="Pfam" id="PF02383">
    <property type="entry name" value="Syja_N"/>
    <property type="match status" value="1"/>
</dbReference>
<dbReference type="VEuPathDB" id="TrichDB:TVAG_312090"/>
<dbReference type="Proteomes" id="UP000001542">
    <property type="component" value="Unassembled WGS sequence"/>
</dbReference>
<keyword evidence="1" id="KW-0472">Membrane</keyword>
<gene>
    <name evidence="3" type="ORF">TVAG_312090</name>
</gene>
<dbReference type="PANTHER" id="PTHR45662:SF2">
    <property type="entry name" value="PHOSPHATIDYLINOSITOL-3-PHOSPHATASE SAC1"/>
    <property type="match status" value="1"/>
</dbReference>
<dbReference type="PANTHER" id="PTHR45662">
    <property type="entry name" value="PHOSPHATIDYLINOSITIDE PHOSPHATASE SAC1"/>
    <property type="match status" value="1"/>
</dbReference>
<keyword evidence="1" id="KW-0812">Transmembrane</keyword>
<evidence type="ECO:0000256" key="1">
    <source>
        <dbReference type="SAM" id="Phobius"/>
    </source>
</evidence>
<keyword evidence="4" id="KW-1185">Reference proteome</keyword>
<dbReference type="AlphaFoldDB" id="A2EHL4"/>
<dbReference type="KEGG" id="tva:4765704"/>
<dbReference type="GO" id="GO:0005783">
    <property type="term" value="C:endoplasmic reticulum"/>
    <property type="evidence" value="ECO:0000318"/>
    <property type="project" value="GO_Central"/>
</dbReference>
<name>A2EHL4_TRIV3</name>
<dbReference type="RefSeq" id="XP_001320033.1">
    <property type="nucleotide sequence ID" value="XM_001319998.1"/>
</dbReference>
<dbReference type="InParanoid" id="A2EHL4"/>
<feature type="transmembrane region" description="Helical" evidence="1">
    <location>
        <begin position="460"/>
        <end position="479"/>
    </location>
</feature>
<dbReference type="EMBL" id="DS113391">
    <property type="protein sequence ID" value="EAY07810.1"/>
    <property type="molecule type" value="Genomic_DNA"/>
</dbReference>
<feature type="domain" description="SAC" evidence="2">
    <location>
        <begin position="99"/>
        <end position="399"/>
    </location>
</feature>
<keyword evidence="1" id="KW-1133">Transmembrane helix</keyword>
<dbReference type="VEuPathDB" id="TrichDB:TVAGG3_0242290"/>